<reference evidence="3 4" key="1">
    <citation type="submission" date="2016-10" db="EMBL/GenBank/DDBJ databases">
        <authorList>
            <person name="de Groot N.N."/>
        </authorList>
    </citation>
    <scope>NUCLEOTIDE SEQUENCE [LARGE SCALE GENOMIC DNA]</scope>
    <source>
        <strain evidence="3 4">LMG 24775</strain>
    </source>
</reference>
<dbReference type="AlphaFoldDB" id="A0A1H3UKW7"/>
<dbReference type="PANTHER" id="PTHR45398">
    <property type="match status" value="1"/>
</dbReference>
<evidence type="ECO:0000313" key="3">
    <source>
        <dbReference type="EMBL" id="SDZ62691.1"/>
    </source>
</evidence>
<organism evidence="3 4">
    <name type="scientific">Delftia lacustris</name>
    <dbReference type="NCBI Taxonomy" id="558537"/>
    <lineage>
        <taxon>Bacteria</taxon>
        <taxon>Pseudomonadati</taxon>
        <taxon>Pseudomonadota</taxon>
        <taxon>Betaproteobacteria</taxon>
        <taxon>Burkholderiales</taxon>
        <taxon>Comamonadaceae</taxon>
        <taxon>Delftia</taxon>
    </lineage>
</organism>
<proteinExistence type="predicted"/>
<dbReference type="PANTHER" id="PTHR45398:SF1">
    <property type="entry name" value="ENZYME, PUTATIVE (JCVI)-RELATED"/>
    <property type="match status" value="1"/>
</dbReference>
<dbReference type="Gene3D" id="3.30.559.30">
    <property type="entry name" value="Nonribosomal peptide synthetase, condensation domain"/>
    <property type="match status" value="1"/>
</dbReference>
<dbReference type="Gene3D" id="3.30.559.10">
    <property type="entry name" value="Chloramphenicol acetyltransferase-like domain"/>
    <property type="match status" value="1"/>
</dbReference>
<dbReference type="InterPro" id="IPR023213">
    <property type="entry name" value="CAT-like_dom_sf"/>
</dbReference>
<feature type="domain" description="AMP-dependent synthetase/ligase" evidence="1">
    <location>
        <begin position="524"/>
        <end position="592"/>
    </location>
</feature>
<evidence type="ECO:0000313" key="4">
    <source>
        <dbReference type="Proteomes" id="UP000183417"/>
    </source>
</evidence>
<dbReference type="CDD" id="cd19531">
    <property type="entry name" value="LCL_NRPS-like"/>
    <property type="match status" value="1"/>
</dbReference>
<dbReference type="EMBL" id="FNPE01000052">
    <property type="protein sequence ID" value="SDZ62691.1"/>
    <property type="molecule type" value="Genomic_DNA"/>
</dbReference>
<evidence type="ECO:0000259" key="2">
    <source>
        <dbReference type="Pfam" id="PF00668"/>
    </source>
</evidence>
<name>A0A1H3UKW7_9BURK</name>
<dbReference type="Gene3D" id="3.40.50.12780">
    <property type="entry name" value="N-terminal domain of ligase-like"/>
    <property type="match status" value="1"/>
</dbReference>
<accession>A0A1H3UKW7</accession>
<dbReference type="InterPro" id="IPR042099">
    <property type="entry name" value="ANL_N_sf"/>
</dbReference>
<protein>
    <submittedName>
        <fullName evidence="3">AMP-binding enzyme</fullName>
    </submittedName>
</protein>
<dbReference type="SUPFAM" id="SSF52777">
    <property type="entry name" value="CoA-dependent acyltransferases"/>
    <property type="match status" value="2"/>
</dbReference>
<feature type="domain" description="Condensation" evidence="2">
    <location>
        <begin position="51"/>
        <end position="498"/>
    </location>
</feature>
<dbReference type="InterPro" id="IPR001242">
    <property type="entry name" value="Condensation_dom"/>
</dbReference>
<dbReference type="RefSeq" id="WP_143044725.1">
    <property type="nucleotide sequence ID" value="NZ_FNPE01000052.1"/>
</dbReference>
<gene>
    <name evidence="3" type="ORF">SAMN05421547_1522</name>
</gene>
<sequence>MDRGRLRQIAERFASLSPAQRTLALQKIRAEGLDLSHFPIPVRAPSPDQTEALSHAQLRQWFLWKLDPQSSAYHIAQASWMHGELDLAALRQAFGVLLERHGGLRTVFEESPDGLARQRIVPQLALELPLIDLTPLPAAQRRERALAEASRLCLTPFDLTRGPLLRVAAVRLDSRQHLLVVVMHHIISDGRSMQILLEEFAGLYAALVQQRPTRLPPLPIAYTDYAAWQRDWLEAGERQRLLDYWLPELAGGQDLHLELPADHARAPGAETRWHAAWHRLDLPASLVAGLEQRAREQGTSLFVALLAGFQALLHRYTAETDIRVGVPVANRNQPEAEPLVGFFVNTLVMRGRLDPRMRLQELLAQLSERVRLGLAHQDLPYEQLVEALQPRRSLDGSSLFQVMLNYQHEEAAGLAGLEIQKLELDGLAAQFELTLHASRRANGSLQLGFAYARERFEPATVQRMGAHLSLLLQALAHAPQCALDQVQLLPGDEQAQLLDRSARRSTRNGPALNPAQPACLHQRFATSAQQRPDAVALTCESARLTYAELDAQANRLAHCLIALGVRPETRVGIAMQRSVEMVVGLLAILKAG</sequence>
<dbReference type="Pfam" id="PF00501">
    <property type="entry name" value="AMP-binding"/>
    <property type="match status" value="1"/>
</dbReference>
<dbReference type="GO" id="GO:0003824">
    <property type="term" value="F:catalytic activity"/>
    <property type="evidence" value="ECO:0007669"/>
    <property type="project" value="InterPro"/>
</dbReference>
<dbReference type="SUPFAM" id="SSF56801">
    <property type="entry name" value="Acetyl-CoA synthetase-like"/>
    <property type="match status" value="1"/>
</dbReference>
<feature type="non-terminal residue" evidence="3">
    <location>
        <position position="592"/>
    </location>
</feature>
<dbReference type="Pfam" id="PF00668">
    <property type="entry name" value="Condensation"/>
    <property type="match status" value="1"/>
</dbReference>
<evidence type="ECO:0000259" key="1">
    <source>
        <dbReference type="Pfam" id="PF00501"/>
    </source>
</evidence>
<dbReference type="InterPro" id="IPR000873">
    <property type="entry name" value="AMP-dep_synth/lig_dom"/>
</dbReference>
<dbReference type="Proteomes" id="UP000183417">
    <property type="component" value="Unassembled WGS sequence"/>
</dbReference>